<dbReference type="Proteomes" id="UP001152607">
    <property type="component" value="Unassembled WGS sequence"/>
</dbReference>
<name>A0A9W4U767_9PLEO</name>
<protein>
    <submittedName>
        <fullName evidence="1">Uncharacterized protein</fullName>
    </submittedName>
</protein>
<sequence length="133" mass="15399">MHARPNTLIHTHLSFLRLQCSKTTISYICLFCEDILVSFFIPCQSSTIHHTSHNRKLQALPEFFSQKLRPAKPSLFILAPFQDQARYLQQAKSHVDNIDQYEEAQTAKQCILHVPDQFPTLITTIPQYSSRID</sequence>
<accession>A0A9W4U767</accession>
<evidence type="ECO:0000313" key="2">
    <source>
        <dbReference type="Proteomes" id="UP001152607"/>
    </source>
</evidence>
<gene>
    <name evidence="1" type="ORF">PDIGIT_LOCUS2647</name>
</gene>
<reference evidence="1" key="1">
    <citation type="submission" date="2023-01" db="EMBL/GenBank/DDBJ databases">
        <authorList>
            <person name="Van Ghelder C."/>
            <person name="Rancurel C."/>
        </authorList>
    </citation>
    <scope>NUCLEOTIDE SEQUENCE</scope>
    <source>
        <strain evidence="1">CNCM I-4278</strain>
    </source>
</reference>
<evidence type="ECO:0000313" key="1">
    <source>
        <dbReference type="EMBL" id="CAI6295931.1"/>
    </source>
</evidence>
<dbReference type="EMBL" id="CAOQHR010000002">
    <property type="protein sequence ID" value="CAI6295931.1"/>
    <property type="molecule type" value="Genomic_DNA"/>
</dbReference>
<organism evidence="1 2">
    <name type="scientific">Periconia digitata</name>
    <dbReference type="NCBI Taxonomy" id="1303443"/>
    <lineage>
        <taxon>Eukaryota</taxon>
        <taxon>Fungi</taxon>
        <taxon>Dikarya</taxon>
        <taxon>Ascomycota</taxon>
        <taxon>Pezizomycotina</taxon>
        <taxon>Dothideomycetes</taxon>
        <taxon>Pleosporomycetidae</taxon>
        <taxon>Pleosporales</taxon>
        <taxon>Massarineae</taxon>
        <taxon>Periconiaceae</taxon>
        <taxon>Periconia</taxon>
    </lineage>
</organism>
<comment type="caution">
    <text evidence="1">The sequence shown here is derived from an EMBL/GenBank/DDBJ whole genome shotgun (WGS) entry which is preliminary data.</text>
</comment>
<keyword evidence="2" id="KW-1185">Reference proteome</keyword>
<proteinExistence type="predicted"/>
<dbReference type="AlphaFoldDB" id="A0A9W4U767"/>